<dbReference type="EMBL" id="UINC01083396">
    <property type="protein sequence ID" value="SVC29061.1"/>
    <property type="molecule type" value="Genomic_DNA"/>
</dbReference>
<organism evidence="2">
    <name type="scientific">marine metagenome</name>
    <dbReference type="NCBI Taxonomy" id="408172"/>
    <lineage>
        <taxon>unclassified sequences</taxon>
        <taxon>metagenomes</taxon>
        <taxon>ecological metagenomes</taxon>
    </lineage>
</organism>
<feature type="region of interest" description="Disordered" evidence="1">
    <location>
        <begin position="1"/>
        <end position="21"/>
    </location>
</feature>
<accession>A0A382L2E9</accession>
<name>A0A382L2E9_9ZZZZ</name>
<evidence type="ECO:0000256" key="1">
    <source>
        <dbReference type="SAM" id="MobiDB-lite"/>
    </source>
</evidence>
<reference evidence="2" key="1">
    <citation type="submission" date="2018-05" db="EMBL/GenBank/DDBJ databases">
        <authorList>
            <person name="Lanie J.A."/>
            <person name="Ng W.-L."/>
            <person name="Kazmierczak K.M."/>
            <person name="Andrzejewski T.M."/>
            <person name="Davidsen T.M."/>
            <person name="Wayne K.J."/>
            <person name="Tettelin H."/>
            <person name="Glass J.I."/>
            <person name="Rusch D."/>
            <person name="Podicherti R."/>
            <person name="Tsui H.-C.T."/>
            <person name="Winkler M.E."/>
        </authorList>
    </citation>
    <scope>NUCLEOTIDE SEQUENCE</scope>
</reference>
<gene>
    <name evidence="2" type="ORF">METZ01_LOCUS281915</name>
</gene>
<feature type="non-terminal residue" evidence="2">
    <location>
        <position position="50"/>
    </location>
</feature>
<feature type="compositionally biased region" description="Basic residues" evidence="1">
    <location>
        <begin position="1"/>
        <end position="11"/>
    </location>
</feature>
<evidence type="ECO:0000313" key="2">
    <source>
        <dbReference type="EMBL" id="SVC29061.1"/>
    </source>
</evidence>
<sequence length="50" mass="5687">RRGRPSGRRRPDRPNPSRLGTVAGLAHCSRRHSHRPLVAGRVRLRDAVRL</sequence>
<proteinExistence type="predicted"/>
<dbReference type="AlphaFoldDB" id="A0A382L2E9"/>
<feature type="non-terminal residue" evidence="2">
    <location>
        <position position="1"/>
    </location>
</feature>
<protein>
    <submittedName>
        <fullName evidence="2">Uncharacterized protein</fullName>
    </submittedName>
</protein>